<feature type="transmembrane region" description="Helical" evidence="5">
    <location>
        <begin position="230"/>
        <end position="250"/>
    </location>
</feature>
<comment type="caution">
    <text evidence="6">The sequence shown here is derived from an EMBL/GenBank/DDBJ whole genome shotgun (WGS) entry which is preliminary data.</text>
</comment>
<dbReference type="InterPro" id="IPR052770">
    <property type="entry name" value="Cobalt_transport_CbiQ"/>
</dbReference>
<sequence>MRNLLHDMNPAMKFITVTIAMLGLAFFFNPWTPLLVFISILLMQFVFSSINWKLWTLYMFPFVLGAFGYLWTTIVFSAETGGTVIWSLFGHDVTDRQLALALSLSFRVLAFSSLSLLFALTTDPVKFVMSLMQQLKLSPKLAYGVLVGYQFLPVLRDEFFQIQQAHRLRGTAVEKYWWQRLLNIRRIIIPMLAGAVRKAERSAFAMEARGFTGEARKEFYQPVSIKPKDFALSAAILLLVILSSITGTVLSS</sequence>
<dbReference type="Pfam" id="PF02361">
    <property type="entry name" value="CbiQ"/>
    <property type="match status" value="1"/>
</dbReference>
<dbReference type="EMBL" id="JBHRUJ010000016">
    <property type="protein sequence ID" value="MFC3211528.1"/>
    <property type="molecule type" value="Genomic_DNA"/>
</dbReference>
<organism evidence="6 7">
    <name type="scientific">Planomicrobium okeanokoites</name>
    <name type="common">Planococcus okeanokoites</name>
    <name type="synonym">Flavobacterium okeanokoites</name>
    <dbReference type="NCBI Taxonomy" id="244"/>
    <lineage>
        <taxon>Bacteria</taxon>
        <taxon>Bacillati</taxon>
        <taxon>Bacillota</taxon>
        <taxon>Bacilli</taxon>
        <taxon>Bacillales</taxon>
        <taxon>Caryophanaceae</taxon>
        <taxon>Planomicrobium</taxon>
    </lineage>
</organism>
<gene>
    <name evidence="6" type="ORF">ACFOEJ_10625</name>
</gene>
<dbReference type="Proteomes" id="UP001595625">
    <property type="component" value="Unassembled WGS sequence"/>
</dbReference>
<feature type="transmembrane region" description="Helical" evidence="5">
    <location>
        <begin position="98"/>
        <end position="120"/>
    </location>
</feature>
<protein>
    <submittedName>
        <fullName evidence="6">Energy-coupling factor transporter transmembrane component T family protein</fullName>
    </submittedName>
</protein>
<evidence type="ECO:0000256" key="2">
    <source>
        <dbReference type="ARBA" id="ARBA00022692"/>
    </source>
</evidence>
<name>A0ABV7KPW7_PLAOK</name>
<evidence type="ECO:0000313" key="7">
    <source>
        <dbReference type="Proteomes" id="UP001595625"/>
    </source>
</evidence>
<keyword evidence="2 5" id="KW-0812">Transmembrane</keyword>
<dbReference type="PANTHER" id="PTHR43723">
    <property type="entry name" value="COBALT TRANSPORT PROTEIN CBIQ"/>
    <property type="match status" value="1"/>
</dbReference>
<feature type="transmembrane region" description="Helical" evidence="5">
    <location>
        <begin position="57"/>
        <end position="78"/>
    </location>
</feature>
<accession>A0ABV7KPW7</accession>
<reference evidence="7" key="1">
    <citation type="journal article" date="2019" name="Int. J. Syst. Evol. Microbiol.">
        <title>The Global Catalogue of Microorganisms (GCM) 10K type strain sequencing project: providing services to taxonomists for standard genome sequencing and annotation.</title>
        <authorList>
            <consortium name="The Broad Institute Genomics Platform"/>
            <consortium name="The Broad Institute Genome Sequencing Center for Infectious Disease"/>
            <person name="Wu L."/>
            <person name="Ma J."/>
        </authorList>
    </citation>
    <scope>NUCLEOTIDE SEQUENCE [LARGE SCALE GENOMIC DNA]</scope>
    <source>
        <strain evidence="7">CCM 320</strain>
    </source>
</reference>
<keyword evidence="4 5" id="KW-0472">Membrane</keyword>
<proteinExistence type="predicted"/>
<dbReference type="CDD" id="cd16914">
    <property type="entry name" value="EcfT"/>
    <property type="match status" value="1"/>
</dbReference>
<keyword evidence="7" id="KW-1185">Reference proteome</keyword>
<evidence type="ECO:0000256" key="1">
    <source>
        <dbReference type="ARBA" id="ARBA00004141"/>
    </source>
</evidence>
<comment type="subcellular location">
    <subcellularLocation>
        <location evidence="1">Membrane</location>
        <topology evidence="1">Multi-pass membrane protein</topology>
    </subcellularLocation>
</comment>
<evidence type="ECO:0000313" key="6">
    <source>
        <dbReference type="EMBL" id="MFC3211528.1"/>
    </source>
</evidence>
<dbReference type="RefSeq" id="WP_240633538.1">
    <property type="nucleotide sequence ID" value="NZ_JBHRUJ010000016.1"/>
</dbReference>
<dbReference type="PANTHER" id="PTHR43723:SF1">
    <property type="entry name" value="COBALT TRANSPORT PROTEIN CBIQ"/>
    <property type="match status" value="1"/>
</dbReference>
<dbReference type="InterPro" id="IPR003339">
    <property type="entry name" value="ABC/ECF_trnsptr_transmembrane"/>
</dbReference>
<evidence type="ECO:0000256" key="5">
    <source>
        <dbReference type="SAM" id="Phobius"/>
    </source>
</evidence>
<evidence type="ECO:0000256" key="3">
    <source>
        <dbReference type="ARBA" id="ARBA00022989"/>
    </source>
</evidence>
<keyword evidence="3 5" id="KW-1133">Transmembrane helix</keyword>
<evidence type="ECO:0000256" key="4">
    <source>
        <dbReference type="ARBA" id="ARBA00023136"/>
    </source>
</evidence>